<name>X1UCU0_9ZZZZ</name>
<evidence type="ECO:0000259" key="1">
    <source>
        <dbReference type="PROSITE" id="PS51841"/>
    </source>
</evidence>
<evidence type="ECO:0000313" key="2">
    <source>
        <dbReference type="EMBL" id="GAJ15338.1"/>
    </source>
</evidence>
<accession>X1UCU0</accession>
<dbReference type="AlphaFoldDB" id="X1UCU0"/>
<organism evidence="2">
    <name type="scientific">marine sediment metagenome</name>
    <dbReference type="NCBI Taxonomy" id="412755"/>
    <lineage>
        <taxon>unclassified sequences</taxon>
        <taxon>metagenomes</taxon>
        <taxon>ecological metagenomes</taxon>
    </lineage>
</organism>
<reference evidence="2" key="1">
    <citation type="journal article" date="2014" name="Front. Microbiol.">
        <title>High frequency of phylogenetically diverse reductive dehalogenase-homologous genes in deep subseafloor sedimentary metagenomes.</title>
        <authorList>
            <person name="Kawai M."/>
            <person name="Futagami T."/>
            <person name="Toyoda A."/>
            <person name="Takaki Y."/>
            <person name="Nishi S."/>
            <person name="Hori S."/>
            <person name="Arai W."/>
            <person name="Tsubouchi T."/>
            <person name="Morono Y."/>
            <person name="Uchiyama I."/>
            <person name="Ito T."/>
            <person name="Fujiyama A."/>
            <person name="Inagaki F."/>
            <person name="Takami H."/>
        </authorList>
    </citation>
    <scope>NUCLEOTIDE SEQUENCE</scope>
    <source>
        <strain evidence="2">Expedition CK06-06</strain>
    </source>
</reference>
<sequence length="259" mass="28359">NPDSTSMNLSGWTLSDDGTDVETLAGFNGSSTILEAHGYAVITDEDSVVVIPNTSIHLTTQDNSMCSYGLSNSGETIILRDDENKIVDVVTYDDWVDENHSLERVDINGYSSDPDNWAESIEGGTPGQENSVSVSGGCDWTLQIILNGSVFEDPEFQIKVVKLKGEERANLTVEKWIEDSTGNIDKTYSPRYIKNILNYQTSSKYSPSLAKGDAYFIKANITNVSCEDANLSNNLISAMIFVVDEEQSINPNSSINISE</sequence>
<dbReference type="EMBL" id="BARW01026110">
    <property type="protein sequence ID" value="GAJ15338.1"/>
    <property type="molecule type" value="Genomic_DNA"/>
</dbReference>
<dbReference type="Pfam" id="PF00932">
    <property type="entry name" value="LTD"/>
    <property type="match status" value="1"/>
</dbReference>
<feature type="non-terminal residue" evidence="2">
    <location>
        <position position="1"/>
    </location>
</feature>
<dbReference type="SUPFAM" id="SSF74853">
    <property type="entry name" value="Lamin A/C globular tail domain"/>
    <property type="match status" value="1"/>
</dbReference>
<protein>
    <recommendedName>
        <fullName evidence="1">LTD domain-containing protein</fullName>
    </recommendedName>
</protein>
<feature type="non-terminal residue" evidence="2">
    <location>
        <position position="259"/>
    </location>
</feature>
<proteinExistence type="predicted"/>
<dbReference type="InterPro" id="IPR001322">
    <property type="entry name" value="Lamin_tail_dom"/>
</dbReference>
<feature type="domain" description="LTD" evidence="1">
    <location>
        <begin position="1"/>
        <end position="94"/>
    </location>
</feature>
<dbReference type="PROSITE" id="PS51841">
    <property type="entry name" value="LTD"/>
    <property type="match status" value="1"/>
</dbReference>
<comment type="caution">
    <text evidence="2">The sequence shown here is derived from an EMBL/GenBank/DDBJ whole genome shotgun (WGS) entry which is preliminary data.</text>
</comment>
<gene>
    <name evidence="2" type="ORF">S12H4_42638</name>
</gene>
<dbReference type="InterPro" id="IPR036415">
    <property type="entry name" value="Lamin_tail_dom_sf"/>
</dbReference>